<gene>
    <name evidence="8" type="ORF">PV09_03552</name>
</gene>
<dbReference type="PANTHER" id="PTHR16201:SF35">
    <property type="entry name" value="VACUOLAR AMINO ACID TRANSPORTER YPQ1-RELATED"/>
    <property type="match status" value="1"/>
</dbReference>
<evidence type="ECO:0000256" key="6">
    <source>
        <dbReference type="ARBA" id="ARBA00050768"/>
    </source>
</evidence>
<evidence type="ECO:0000256" key="3">
    <source>
        <dbReference type="ARBA" id="ARBA00022989"/>
    </source>
</evidence>
<keyword evidence="9" id="KW-1185">Reference proteome</keyword>
<dbReference type="PANTHER" id="PTHR16201">
    <property type="entry name" value="SEVEN TRANSMEMBRANE PROTEIN 1-RELATED"/>
    <property type="match status" value="1"/>
</dbReference>
<dbReference type="InterPro" id="IPR051415">
    <property type="entry name" value="LAAT-1"/>
</dbReference>
<keyword evidence="4 7" id="KW-0472">Membrane</keyword>
<dbReference type="SMART" id="SM00679">
    <property type="entry name" value="CTNS"/>
    <property type="match status" value="2"/>
</dbReference>
<feature type="transmembrane region" description="Helical" evidence="7">
    <location>
        <begin position="12"/>
        <end position="33"/>
    </location>
</feature>
<evidence type="ECO:0000256" key="2">
    <source>
        <dbReference type="ARBA" id="ARBA00022692"/>
    </source>
</evidence>
<sequence length="361" mass="39905">MFPPIEGVNLSITALSGICGSISIACWIVVFSPQIAENFRSQAEGLSVAFIVVWSLGDVFNALGGILQGVLPTMIILAVYYLLVDIVLLGQCFYYKGFSLTDRPVEDVAKPNAEETGPSATEHTRLLLDNAHDNNAAAPRSTLQRTASQVSFHERLFPVDATHLSPATPLHSNHAERRRTVQPPRSLLQSFLVNFFVVLLVLIAGVFGWFLSHLSADAMIPDEPVEAPSFNVLGQVFGYICSVLYLGSRVPQLLLNHRRRTTDGISMLFFLFACIGNATYNISIFAYSPESVCEVPMHCKTGEAAQIYWKHIAVNLSWIIGSLGTLILDMGVFVQYFMYKKESKEEEESEVSSDDNTQTLF</sequence>
<dbReference type="InParanoid" id="A0A0D2AGI1"/>
<evidence type="ECO:0000313" key="9">
    <source>
        <dbReference type="Proteomes" id="UP000053259"/>
    </source>
</evidence>
<evidence type="ECO:0000256" key="1">
    <source>
        <dbReference type="ARBA" id="ARBA00004141"/>
    </source>
</evidence>
<dbReference type="GO" id="GO:0034486">
    <property type="term" value="P:vacuolar transmembrane transport"/>
    <property type="evidence" value="ECO:0007669"/>
    <property type="project" value="UniProtKB-ARBA"/>
</dbReference>
<feature type="transmembrane region" description="Helical" evidence="7">
    <location>
        <begin position="230"/>
        <end position="247"/>
    </location>
</feature>
<proteinExistence type="inferred from homology"/>
<accession>A0A0D2AGI1</accession>
<name>A0A0D2AGI1_9PEZI</name>
<dbReference type="GO" id="GO:0098852">
    <property type="term" value="C:lytic vacuole membrane"/>
    <property type="evidence" value="ECO:0007669"/>
    <property type="project" value="UniProtKB-ARBA"/>
</dbReference>
<feature type="transmembrane region" description="Helical" evidence="7">
    <location>
        <begin position="73"/>
        <end position="95"/>
    </location>
</feature>
<feature type="transmembrane region" description="Helical" evidence="7">
    <location>
        <begin position="318"/>
        <end position="339"/>
    </location>
</feature>
<comment type="subcellular location">
    <subcellularLocation>
        <location evidence="1">Membrane</location>
        <topology evidence="1">Multi-pass membrane protein</topology>
    </subcellularLocation>
</comment>
<dbReference type="Pfam" id="PF04193">
    <property type="entry name" value="PQ-loop"/>
    <property type="match status" value="2"/>
</dbReference>
<reference evidence="8 9" key="1">
    <citation type="submission" date="2015-01" db="EMBL/GenBank/DDBJ databases">
        <title>The Genome Sequence of Ochroconis gallopava CBS43764.</title>
        <authorList>
            <consortium name="The Broad Institute Genomics Platform"/>
            <person name="Cuomo C."/>
            <person name="de Hoog S."/>
            <person name="Gorbushina A."/>
            <person name="Stielow B."/>
            <person name="Teixiera M."/>
            <person name="Abouelleil A."/>
            <person name="Chapman S.B."/>
            <person name="Priest M."/>
            <person name="Young S.K."/>
            <person name="Wortman J."/>
            <person name="Nusbaum C."/>
            <person name="Birren B."/>
        </authorList>
    </citation>
    <scope>NUCLEOTIDE SEQUENCE [LARGE SCALE GENOMIC DNA]</scope>
    <source>
        <strain evidence="8 9">CBS 43764</strain>
    </source>
</reference>
<comment type="catalytic activity">
    <reaction evidence="6">
        <text>L-histidine(out) + L-arginine(in) = L-histidine(in) + L-arginine(out)</text>
        <dbReference type="Rhea" id="RHEA:71063"/>
        <dbReference type="ChEBI" id="CHEBI:32682"/>
        <dbReference type="ChEBI" id="CHEBI:57595"/>
    </reaction>
</comment>
<dbReference type="Gene3D" id="1.20.1280.290">
    <property type="match status" value="2"/>
</dbReference>
<keyword evidence="2 7" id="KW-0812">Transmembrane</keyword>
<feature type="transmembrane region" description="Helical" evidence="7">
    <location>
        <begin position="45"/>
        <end position="67"/>
    </location>
</feature>
<dbReference type="InterPro" id="IPR006603">
    <property type="entry name" value="PQ-loop_rpt"/>
</dbReference>
<dbReference type="OrthoDB" id="8048523at2759"/>
<feature type="transmembrane region" description="Helical" evidence="7">
    <location>
        <begin position="187"/>
        <end position="210"/>
    </location>
</feature>
<dbReference type="FunFam" id="1.20.1280.290:FF:000009">
    <property type="entry name" value="PQ loop repeat family protein"/>
    <property type="match status" value="1"/>
</dbReference>
<dbReference type="VEuPathDB" id="FungiDB:PV09_03552"/>
<evidence type="ECO:0008006" key="10">
    <source>
        <dbReference type="Google" id="ProtNLM"/>
    </source>
</evidence>
<dbReference type="FunCoup" id="A0A0D2AGI1">
    <property type="interactions" value="343"/>
</dbReference>
<dbReference type="GO" id="GO:0015174">
    <property type="term" value="F:basic amino acid transmembrane transporter activity"/>
    <property type="evidence" value="ECO:0007669"/>
    <property type="project" value="UniProtKB-ARBA"/>
</dbReference>
<dbReference type="RefSeq" id="XP_016215559.1">
    <property type="nucleotide sequence ID" value="XM_016356766.1"/>
</dbReference>
<dbReference type="HOGENOM" id="CLU_019699_1_1_1"/>
<protein>
    <recommendedName>
        <fullName evidence="10">PQ-loop-domain-containing protein</fullName>
    </recommendedName>
</protein>
<dbReference type="GeneID" id="27311525"/>
<keyword evidence="3 7" id="KW-1133">Transmembrane helix</keyword>
<comment type="similarity">
    <text evidence="5">Belongs to the laat-1 family.</text>
</comment>
<feature type="transmembrane region" description="Helical" evidence="7">
    <location>
        <begin position="268"/>
        <end position="287"/>
    </location>
</feature>
<dbReference type="EMBL" id="KN847537">
    <property type="protein sequence ID" value="KIW05690.1"/>
    <property type="molecule type" value="Genomic_DNA"/>
</dbReference>
<evidence type="ECO:0000313" key="8">
    <source>
        <dbReference type="EMBL" id="KIW05690.1"/>
    </source>
</evidence>
<organism evidence="8 9">
    <name type="scientific">Verruconis gallopava</name>
    <dbReference type="NCBI Taxonomy" id="253628"/>
    <lineage>
        <taxon>Eukaryota</taxon>
        <taxon>Fungi</taxon>
        <taxon>Dikarya</taxon>
        <taxon>Ascomycota</taxon>
        <taxon>Pezizomycotina</taxon>
        <taxon>Dothideomycetes</taxon>
        <taxon>Pleosporomycetidae</taxon>
        <taxon>Venturiales</taxon>
        <taxon>Sympoventuriaceae</taxon>
        <taxon>Verruconis</taxon>
    </lineage>
</organism>
<evidence type="ECO:0000256" key="5">
    <source>
        <dbReference type="ARBA" id="ARBA00038039"/>
    </source>
</evidence>
<dbReference type="Proteomes" id="UP000053259">
    <property type="component" value="Unassembled WGS sequence"/>
</dbReference>
<dbReference type="AlphaFoldDB" id="A0A0D2AGI1"/>
<evidence type="ECO:0000256" key="4">
    <source>
        <dbReference type="ARBA" id="ARBA00023136"/>
    </source>
</evidence>
<evidence type="ECO:0000256" key="7">
    <source>
        <dbReference type="SAM" id="Phobius"/>
    </source>
</evidence>